<dbReference type="PANTHER" id="PTHR37327">
    <property type="entry name" value="CHROMOSOME 1, WHOLE GENOME SHOTGUN SEQUENCE"/>
    <property type="match status" value="1"/>
</dbReference>
<dbReference type="VEuPathDB" id="TriTrypDB:LdBPK_261650.1"/>
<dbReference type="VEuPathDB" id="TriTrypDB:LdBPK_261630.1"/>
<reference evidence="2" key="1">
    <citation type="submission" date="2019-02" db="EMBL/GenBank/DDBJ databases">
        <title>FDA dAtabase for Regulatory Grade micrObial Sequences (FDA-ARGOS): Supporting development and validation of Infectious Disease Dx tests.</title>
        <authorList>
            <person name="Duncan R."/>
            <person name="Fisher C."/>
            <person name="Tallon L."/>
            <person name="Sadzewicz L."/>
            <person name="Sengamalay N."/>
            <person name="Ott S."/>
            <person name="Godinez A."/>
            <person name="Nagaraj S."/>
            <person name="Vavikolanu K."/>
            <person name="Vyas G."/>
            <person name="Nadendla S."/>
            <person name="Aluvathingal J."/>
            <person name="Sichtig H."/>
        </authorList>
    </citation>
    <scope>NUCLEOTIDE SEQUENCE [LARGE SCALE GENOMIC DNA]</scope>
    <source>
        <strain evidence="2">FDAARGOS_360</strain>
    </source>
</reference>
<dbReference type="VEuPathDB" id="TriTrypDB:LDHU3_26.2060"/>
<dbReference type="VEuPathDB" id="TriTrypDB:LdCL_260022100"/>
<dbReference type="VEuPathDB" id="TriTrypDB:LdCL_260022000"/>
<gene>
    <name evidence="1" type="ORF">CGC20_5280</name>
</gene>
<comment type="caution">
    <text evidence="1">The sequence shown here is derived from an EMBL/GenBank/DDBJ whole genome shotgun (WGS) entry which is preliminary data.</text>
</comment>
<dbReference type="Proteomes" id="UP000318821">
    <property type="component" value="Unassembled WGS sequence"/>
</dbReference>
<dbReference type="EMBL" id="RHLD01000018">
    <property type="protein sequence ID" value="TPP52039.1"/>
    <property type="molecule type" value="Genomic_DNA"/>
</dbReference>
<evidence type="ECO:0000313" key="2">
    <source>
        <dbReference type="Proteomes" id="UP000318821"/>
    </source>
</evidence>
<proteinExistence type="predicted"/>
<accession>A0A504XWP2</accession>
<name>A0A504XWP2_LEIDO</name>
<dbReference type="PANTHER" id="PTHR37327:SF1">
    <property type="entry name" value="MICROTUBULE INTERACTING AND TRANSPORT DOMAIN-CONTAINING PROTEIN"/>
    <property type="match status" value="1"/>
</dbReference>
<dbReference type="Gene3D" id="3.80.10.10">
    <property type="entry name" value="Ribonuclease Inhibitor"/>
    <property type="match status" value="2"/>
</dbReference>
<dbReference type="SMART" id="SM00368">
    <property type="entry name" value="LRR_RI"/>
    <property type="match status" value="2"/>
</dbReference>
<organism evidence="1 2">
    <name type="scientific">Leishmania donovani</name>
    <dbReference type="NCBI Taxonomy" id="5661"/>
    <lineage>
        <taxon>Eukaryota</taxon>
        <taxon>Discoba</taxon>
        <taxon>Euglenozoa</taxon>
        <taxon>Kinetoplastea</taxon>
        <taxon>Metakinetoplastina</taxon>
        <taxon>Trypanosomatida</taxon>
        <taxon>Trypanosomatidae</taxon>
        <taxon>Leishmaniinae</taxon>
        <taxon>Leishmania</taxon>
    </lineage>
</organism>
<dbReference type="VEuPathDB" id="TriTrypDB:LDHU3_26.2050"/>
<evidence type="ECO:0000313" key="1">
    <source>
        <dbReference type="EMBL" id="TPP52039.1"/>
    </source>
</evidence>
<dbReference type="AlphaFoldDB" id="A0A504XWP2"/>
<protein>
    <submittedName>
        <fullName evidence="1">Leucine Rich repeat family protein</fullName>
    </submittedName>
</protein>
<dbReference type="InterPro" id="IPR032675">
    <property type="entry name" value="LRR_dom_sf"/>
</dbReference>
<dbReference type="SUPFAM" id="SSF52047">
    <property type="entry name" value="RNI-like"/>
    <property type="match status" value="1"/>
</dbReference>
<sequence>MEMSIEALVEGLAVLQQATALDFSGNVEGAVEMYIAAVTRLDAVAEMLPADLAETVKRNTEAIRRKIDMLRRSRWTREQTTLFPSFTTQFVPVPIPIEDYRVPRSPFSRVFWLMRLLRRSIHQGAFFTPSLYVSREVWMQDGCGASLRFVGAKIKYTSALCSAMEPLRSMTTLGDIEKTEMHLRKFVDVERELRSTLDSEIGQVKDAKPQKKSVWGALAKKAKLWTHQESNYDVCLTWASSALEQGQLFERWHIYFAQAVKGLSPVPPGIQLILDLLQHIGIQLYSGLCVFLLHDMTILVERYQSKCQKSNMQSMQLTNDAGFKFELWKKLLTDALVKGRQGSDAGVQASVASALFRVALPTVQAHLPRRVREPCCLSGACTTPGIPFVHRCVHLGRRRIETMESCRDELCFCLAHSTTCAGPAVDLVVHGYYSTGNDMRDRYRGLRCLLHHTRARRICFENVDNSNDAREIVGELCYLMQNTSIRSRSWSELHLINCALNPVSFHTLATCLRTYDCLVNVAIENCHVGTLASVAAYVRSAARLTHLSLRGTTMATHWADVGEAVAASVSLVHLNISSCNWQDVPHLSEFVGSLAAFAPRPRFALDLSFNLLTSKCFALLTKASVAFRACVTDVFLGGHKFTDDEEDVSRFLGAYELLDTLSVRRSVLSTGTAQRVLRAVTDKKRLWRLVDVAHVNLANGFFKRICQATFAPGTSSLVCSGVDLHGQITKAGFAGCAPVLSRLDLSNCSLTDECVGQLASALERGAPLSLRHLGLSSNVVDKNRTKGGDGSFLFLCKALRSHSAPYLESLDLSGNKLPLLPVVALMEQASVTMRWVNFSNSSIADCSADRVRVLTTLMRRQRGAAPPFVALDVIMASSVDEPWVGLKEVTEWLTTQVSVRLITEAAVATASWAR</sequence>